<gene>
    <name evidence="1" type="ORF">BRV02_005170</name>
    <name evidence="5" type="ORF">C9160_04380</name>
    <name evidence="3" type="ORF">G4A38_19605</name>
    <name evidence="2" type="ORF">JNA68_07915</name>
    <name evidence="4" type="ORF">NCTC7927_01622</name>
</gene>
<evidence type="ECO:0000313" key="4">
    <source>
        <dbReference type="EMBL" id="STF92890.1"/>
    </source>
</evidence>
<dbReference type="EMBL" id="UGAK01000003">
    <property type="protein sequence ID" value="STF92890.1"/>
    <property type="molecule type" value="Genomic_DNA"/>
</dbReference>
<evidence type="ECO:0000313" key="8">
    <source>
        <dbReference type="Proteomes" id="UP000534332"/>
    </source>
</evidence>
<dbReference type="EMBL" id="JABUPJ010000029">
    <property type="protein sequence ID" value="NYQ40764.1"/>
    <property type="molecule type" value="Genomic_DNA"/>
</dbReference>
<accession>A0A085NVC6</accession>
<reference evidence="1 8" key="4">
    <citation type="submission" date="2020-02" db="EMBL/GenBank/DDBJ databases">
        <authorList>
            <person name="Ashton P.M."/>
            <person name="Dallman T."/>
            <person name="Nair S."/>
            <person name="De Pinna E."/>
            <person name="Peters T."/>
            <person name="Grant K."/>
        </authorList>
    </citation>
    <scope>NUCLEOTIDE SEQUENCE [LARGE SCALE GENOMIC DNA]</scope>
    <source>
        <strain evidence="1 8">188143</strain>
    </source>
</reference>
<reference evidence="2" key="5">
    <citation type="submission" date="2021-01" db="EMBL/GenBank/DDBJ databases">
        <title>Genomes of Escherichia coli STEC strains from raw meat-based diets for companion animals.</title>
        <authorList>
            <person name="Stevens M.J.A."/>
            <person name="Stephan R."/>
        </authorList>
    </citation>
    <scope>NUCLEOTIDE SEQUENCE</scope>
    <source>
        <strain evidence="2">ATC7-7</strain>
    </source>
</reference>
<dbReference type="AlphaFoldDB" id="A0A085NVC6"/>
<dbReference type="Proteomes" id="UP000306700">
    <property type="component" value="Unassembled WGS sequence"/>
</dbReference>
<evidence type="ECO:0000313" key="1">
    <source>
        <dbReference type="EMBL" id="EFG2163970.1"/>
    </source>
</evidence>
<dbReference type="Proteomes" id="UP000540485">
    <property type="component" value="Unassembled WGS sequence"/>
</dbReference>
<reference evidence="5 7" key="2">
    <citation type="submission" date="2018-12" db="EMBL/GenBank/DDBJ databases">
        <title>Food and Water Safety Consortium.</title>
        <authorList>
            <person name="Tyson S."/>
            <person name="Peterson C.-L."/>
            <person name="Olson A."/>
            <person name="Tyler S."/>
            <person name="Cabral J."/>
            <person name="Lynch T."/>
            <person name="Knox N."/>
            <person name="Van Domselaar G."/>
            <person name="Graham M."/>
        </authorList>
    </citation>
    <scope>NUCLEOTIDE SEQUENCE [LARGE SCALE GENOMIC DNA]</scope>
    <source>
        <strain evidence="5 7">FWSEC0384</strain>
    </source>
</reference>
<evidence type="ECO:0000313" key="5">
    <source>
        <dbReference type="EMBL" id="TJH24710.1"/>
    </source>
</evidence>
<dbReference type="EMBL" id="RRNI01000003">
    <property type="protein sequence ID" value="TJH24710.1"/>
    <property type="molecule type" value="Genomic_DNA"/>
</dbReference>
<dbReference type="EMBL" id="AASSGK010000103">
    <property type="protein sequence ID" value="EFG2163970.1"/>
    <property type="molecule type" value="Genomic_DNA"/>
</dbReference>
<dbReference type="Proteomes" id="UP000254043">
    <property type="component" value="Unassembled WGS sequence"/>
</dbReference>
<dbReference type="Proteomes" id="UP000655659">
    <property type="component" value="Unassembled WGS sequence"/>
</dbReference>
<evidence type="ECO:0000313" key="7">
    <source>
        <dbReference type="Proteomes" id="UP000306700"/>
    </source>
</evidence>
<proteinExistence type="predicted"/>
<reference evidence="4 6" key="1">
    <citation type="submission" date="2018-06" db="EMBL/GenBank/DDBJ databases">
        <authorList>
            <consortium name="Pathogen Informatics"/>
            <person name="Doyle S."/>
        </authorList>
    </citation>
    <scope>NUCLEOTIDE SEQUENCE [LARGE SCALE GENOMIC DNA]</scope>
    <source>
        <strain evidence="4 6">NCTC7927</strain>
    </source>
</reference>
<evidence type="ECO:0000313" key="3">
    <source>
        <dbReference type="EMBL" id="NYQ40764.1"/>
    </source>
</evidence>
<organism evidence="3">
    <name type="scientific">Escherichia coli</name>
    <dbReference type="NCBI Taxonomy" id="562"/>
    <lineage>
        <taxon>Bacteria</taxon>
        <taxon>Pseudomonadati</taxon>
        <taxon>Pseudomonadota</taxon>
        <taxon>Gammaproteobacteria</taxon>
        <taxon>Enterobacterales</taxon>
        <taxon>Enterobacteriaceae</taxon>
        <taxon>Escherichia</taxon>
    </lineage>
</organism>
<dbReference type="Proteomes" id="UP000534332">
    <property type="component" value="Unassembled WGS sequence"/>
</dbReference>
<reference evidence="3" key="3">
    <citation type="journal article" date="2020" name="J. Appl. Microbiol.">
        <title>Genetic characterization of Shigatoxigenic and enteropathogenic Escherichia coli O80:H2 from diarrheic and septicemic calves and relatedness to human Shigatoxigenic E. coli O80:H2.</title>
        <authorList>
            <person name="Habets A."/>
            <person name="Crombe F."/>
            <person name="Nakamura K."/>
            <person name="Guerin V."/>
            <person name="De Rauw K."/>
            <person name="Pierard D."/>
            <person name="Saulmont M."/>
            <person name="Hayashi T."/>
            <person name="Mainil J.G."/>
            <person name="Thiry D."/>
        </authorList>
    </citation>
    <scope>NUCLEOTIDE SEQUENCE [LARGE SCALE GENOMIC DNA]</scope>
    <source>
        <strain evidence="3">EH3306</strain>
    </source>
</reference>
<sequence length="65" mass="7674">MNSLPAGWARPLMAKKHHFFKTGDNISICRRWLYLAHNREPDTFESPDDCAECRRRLNKEKDNGQ</sequence>
<dbReference type="EMBL" id="JAETYU010000008">
    <property type="protein sequence ID" value="MBL6203133.1"/>
    <property type="molecule type" value="Genomic_DNA"/>
</dbReference>
<evidence type="ECO:0000313" key="2">
    <source>
        <dbReference type="EMBL" id="MBL6203133.1"/>
    </source>
</evidence>
<protein>
    <submittedName>
        <fullName evidence="3">Uncharacterized protein</fullName>
    </submittedName>
</protein>
<evidence type="ECO:0000313" key="6">
    <source>
        <dbReference type="Proteomes" id="UP000254043"/>
    </source>
</evidence>
<name>A0A085NVC6_ECOLX</name>
<dbReference type="RefSeq" id="WP_001086882.1">
    <property type="nucleotide sequence ID" value="NZ_AP027162.1"/>
</dbReference>